<dbReference type="KEGG" id="vg:77931319"/>
<reference evidence="2 3" key="1">
    <citation type="submission" date="2019-05" db="EMBL/GenBank/DDBJ databases">
        <authorList>
            <person name="Derk J.T."/>
            <person name="Gurtovaia V."/>
            <person name="Hoskins I.B.W."/>
            <person name="Meyer D.A."/>
            <person name="Wheatley K.M."/>
            <person name="Pape-Zambito D.A."/>
            <person name="Garlena R.A."/>
            <person name="Russell D.A."/>
            <person name="Pope W.H."/>
            <person name="Jacobs-Sera D."/>
            <person name="Hatfull G.F."/>
        </authorList>
    </citation>
    <scope>NUCLEOTIDE SEQUENCE [LARGE SCALE GENOMIC DNA]</scope>
</reference>
<proteinExistence type="predicted"/>
<accession>A0A514DET0</accession>
<sequence>MTLMFLTADQILNADDLQREPVQVPEWGGTVLVQGMTGTERDRFEAAMMTDNMSGISKDKALDNYRARLAAACIVDESGKRLFQGSAVKRLGEKNAQALTRVVEVASRLSGLTDSDVQELTGKLTARPERLFYFRLASHLGMTVCELLARMTSRELTEWQAYEKVTGPLDARLRGDIQAGIIAATISNSNGAKKKAKPSDFIPTWFKRRKTPDEIWAEVVKANAALGGTVIQPDPEGG</sequence>
<dbReference type="InterPro" id="IPR009350">
    <property type="entry name" value="Phage_tail_T"/>
</dbReference>
<keyword evidence="3" id="KW-1185">Reference proteome</keyword>
<dbReference type="InterPro" id="IPR038556">
    <property type="entry name" value="TAC_Gp13-like_sf"/>
</dbReference>
<feature type="domain" description="Minor tail T" evidence="1">
    <location>
        <begin position="152"/>
        <end position="228"/>
    </location>
</feature>
<dbReference type="Pfam" id="PF06223">
    <property type="entry name" value="Phage_tail_T"/>
    <property type="match status" value="1"/>
</dbReference>
<protein>
    <submittedName>
        <fullName evidence="2">Tail assembly chaperone</fullName>
    </submittedName>
</protein>
<evidence type="ECO:0000313" key="3">
    <source>
        <dbReference type="Proteomes" id="UP000316735"/>
    </source>
</evidence>
<dbReference type="GeneID" id="77931319"/>
<dbReference type="RefSeq" id="YP_010655457.1">
    <property type="nucleotide sequence ID" value="NC_070828.1"/>
</dbReference>
<dbReference type="Gene3D" id="3.30.2220.20">
    <property type="entry name" value="Phage tail assembly chaperone gp13-like"/>
    <property type="match status" value="1"/>
</dbReference>
<evidence type="ECO:0000259" key="1">
    <source>
        <dbReference type="Pfam" id="PF06223"/>
    </source>
</evidence>
<name>A0A514DET0_9CAUD</name>
<gene>
    <name evidence="2" type="primary">14</name>
    <name evidence="2" type="ORF">SEA_DUBU_14</name>
</gene>
<dbReference type="EMBL" id="MK937595">
    <property type="protein sequence ID" value="QDH92119.1"/>
    <property type="molecule type" value="Genomic_DNA"/>
</dbReference>
<evidence type="ECO:0000313" key="2">
    <source>
        <dbReference type="EMBL" id="QDH92119.1"/>
    </source>
</evidence>
<organism evidence="2 3">
    <name type="scientific">Streptomyces phage Dubu</name>
    <dbReference type="NCBI Taxonomy" id="2591226"/>
    <lineage>
        <taxon>Viruses</taxon>
        <taxon>Duplodnaviria</taxon>
        <taxon>Heunggongvirae</taxon>
        <taxon>Uroviricota</taxon>
        <taxon>Caudoviricetes</taxon>
        <taxon>Dubuvirus</taxon>
        <taxon>Dubuvirus dubu</taxon>
    </lineage>
</organism>
<dbReference type="Proteomes" id="UP000316735">
    <property type="component" value="Segment"/>
</dbReference>